<evidence type="ECO:0000256" key="1">
    <source>
        <dbReference type="ARBA" id="ARBA00022729"/>
    </source>
</evidence>
<dbReference type="SUPFAM" id="SSF101898">
    <property type="entry name" value="NHL repeat"/>
    <property type="match status" value="1"/>
</dbReference>
<dbReference type="PANTHER" id="PTHR35580">
    <property type="entry name" value="CELL SURFACE GLYCOPROTEIN (S-LAYER PROTEIN)-LIKE PROTEIN"/>
    <property type="match status" value="1"/>
</dbReference>
<evidence type="ECO:0000256" key="2">
    <source>
        <dbReference type="SAM" id="SignalP"/>
    </source>
</evidence>
<evidence type="ECO:0000313" key="5">
    <source>
        <dbReference type="Proteomes" id="UP000287527"/>
    </source>
</evidence>
<protein>
    <submittedName>
        <fullName evidence="4">T9SS type A sorting domain-containing protein</fullName>
    </submittedName>
</protein>
<feature type="chain" id="PRO_5018691286" evidence="2">
    <location>
        <begin position="19"/>
        <end position="517"/>
    </location>
</feature>
<dbReference type="Pfam" id="PF18962">
    <property type="entry name" value="Por_Secre_tail"/>
    <property type="match status" value="1"/>
</dbReference>
<dbReference type="InterPro" id="IPR026444">
    <property type="entry name" value="Secre_tail"/>
</dbReference>
<evidence type="ECO:0000259" key="3">
    <source>
        <dbReference type="Pfam" id="PF18962"/>
    </source>
</evidence>
<comment type="caution">
    <text evidence="4">The sequence shown here is derived from an EMBL/GenBank/DDBJ whole genome shotgun (WGS) entry which is preliminary data.</text>
</comment>
<keyword evidence="5" id="KW-1185">Reference proteome</keyword>
<sequence length="517" mass="56476">MKKIIPYIVLFFTMAAYSQSYQWLKTVSIGAANTQTTGYVTVSDHSGNIYFSGFKDTPIYYNDLLGNIYYNKYNTNGDVLFSKVFTGKCNPYAIKSDSQGNIIIAIGYLDSVTIDTTFIAAPNNNMNYLVAKLDTNGNLLWYKRLSITDADVADFRAIATDGDDAIYIGYDSFMDSYITKYSASGSELLNIEQQNVNRITSVAVDTEGNIYAAGGCAGIDSKYAGVDVPTDFNYNSYVVKYSPQGTYQWLKYIDDITCPDSPTVLANTPDEIYFSSYLFVNTGFDDIEIEGPGDFSEDIFISKLNASGNFQWVREASGTGSVTIGNRNYLNLDSMGNIYFTGSTSGTLNWGNGISTSIISTTIQNDALVLKYNSDGNVLFAKTAGGPSEDKIDCITINELGDIFISGIATGNVNFDTVEHLAPEFESYPFLAKISHGTAGIKIPERENIFLYPNPTSDNIEIKGIDAGIKGIIITTLGQKVIDFNTTPAAPISIGSLSAGIYFIKIEGNKPLKFIKQ</sequence>
<accession>A0A3S3Q7Q9</accession>
<dbReference type="NCBIfam" id="TIGR04183">
    <property type="entry name" value="Por_Secre_tail"/>
    <property type="match status" value="1"/>
</dbReference>
<dbReference type="EMBL" id="SBII01000015">
    <property type="protein sequence ID" value="RWW92006.1"/>
    <property type="molecule type" value="Genomic_DNA"/>
</dbReference>
<dbReference type="PANTHER" id="PTHR35580:SF1">
    <property type="entry name" value="PHYTASE-LIKE DOMAIN-CONTAINING PROTEIN"/>
    <property type="match status" value="1"/>
</dbReference>
<keyword evidence="1 2" id="KW-0732">Signal</keyword>
<dbReference type="RefSeq" id="WP_128391273.1">
    <property type="nucleotide sequence ID" value="NZ_SBII01000015.1"/>
</dbReference>
<reference evidence="4 5" key="1">
    <citation type="submission" date="2019-01" db="EMBL/GenBank/DDBJ databases">
        <title>Flavobacterium sp. nov.,isolated from freshwater.</title>
        <authorList>
            <person name="Zhang R."/>
            <person name="Du Z.-J."/>
        </authorList>
    </citation>
    <scope>NUCLEOTIDE SEQUENCE [LARGE SCALE GENOMIC DNA]</scope>
    <source>
        <strain evidence="4 5">1E403</strain>
    </source>
</reference>
<dbReference type="InterPro" id="IPR052918">
    <property type="entry name" value="Motility_Chemotaxis_Reg"/>
</dbReference>
<organism evidence="4 5">
    <name type="scientific">Flavobacterium cerinum</name>
    <dbReference type="NCBI Taxonomy" id="2502784"/>
    <lineage>
        <taxon>Bacteria</taxon>
        <taxon>Pseudomonadati</taxon>
        <taxon>Bacteroidota</taxon>
        <taxon>Flavobacteriia</taxon>
        <taxon>Flavobacteriales</taxon>
        <taxon>Flavobacteriaceae</taxon>
        <taxon>Flavobacterium</taxon>
    </lineage>
</organism>
<dbReference type="InterPro" id="IPR011042">
    <property type="entry name" value="6-blade_b-propeller_TolB-like"/>
</dbReference>
<feature type="signal peptide" evidence="2">
    <location>
        <begin position="1"/>
        <end position="18"/>
    </location>
</feature>
<gene>
    <name evidence="4" type="ORF">EPI11_17420</name>
</gene>
<feature type="domain" description="Secretion system C-terminal sorting" evidence="3">
    <location>
        <begin position="451"/>
        <end position="510"/>
    </location>
</feature>
<dbReference type="Proteomes" id="UP000287527">
    <property type="component" value="Unassembled WGS sequence"/>
</dbReference>
<dbReference type="AlphaFoldDB" id="A0A3S3Q7Q9"/>
<name>A0A3S3Q7Q9_9FLAO</name>
<proteinExistence type="predicted"/>
<dbReference type="Gene3D" id="2.120.10.30">
    <property type="entry name" value="TolB, C-terminal domain"/>
    <property type="match status" value="1"/>
</dbReference>
<evidence type="ECO:0000313" key="4">
    <source>
        <dbReference type="EMBL" id="RWW92006.1"/>
    </source>
</evidence>
<dbReference type="OrthoDB" id="1405326at2"/>